<reference evidence="3" key="1">
    <citation type="journal article" date="2014" name="Science">
        <title>Ancient hybridizations among the ancestral genomes of bread wheat.</title>
        <authorList>
            <consortium name="International Wheat Genome Sequencing Consortium,"/>
            <person name="Marcussen T."/>
            <person name="Sandve S.R."/>
            <person name="Heier L."/>
            <person name="Spannagl M."/>
            <person name="Pfeifer M."/>
            <person name="Jakobsen K.S."/>
            <person name="Wulff B.B."/>
            <person name="Steuernagel B."/>
            <person name="Mayer K.F."/>
            <person name="Olsen O.A."/>
        </authorList>
    </citation>
    <scope>NUCLEOTIDE SEQUENCE [LARGE SCALE GENOMIC DNA]</scope>
    <source>
        <strain evidence="3">cv. AL8/78</strain>
    </source>
</reference>
<organism evidence="2 3">
    <name type="scientific">Aegilops tauschii subsp. strangulata</name>
    <name type="common">Goatgrass</name>
    <dbReference type="NCBI Taxonomy" id="200361"/>
    <lineage>
        <taxon>Eukaryota</taxon>
        <taxon>Viridiplantae</taxon>
        <taxon>Streptophyta</taxon>
        <taxon>Embryophyta</taxon>
        <taxon>Tracheophyta</taxon>
        <taxon>Spermatophyta</taxon>
        <taxon>Magnoliopsida</taxon>
        <taxon>Liliopsida</taxon>
        <taxon>Poales</taxon>
        <taxon>Poaceae</taxon>
        <taxon>BOP clade</taxon>
        <taxon>Pooideae</taxon>
        <taxon>Triticodae</taxon>
        <taxon>Triticeae</taxon>
        <taxon>Triticinae</taxon>
        <taxon>Aegilops</taxon>
    </lineage>
</organism>
<dbReference type="Proteomes" id="UP000015105">
    <property type="component" value="Chromosome 4D"/>
</dbReference>
<evidence type="ECO:0000313" key="3">
    <source>
        <dbReference type="Proteomes" id="UP000015105"/>
    </source>
</evidence>
<protein>
    <submittedName>
        <fullName evidence="2">Uncharacterized protein</fullName>
    </submittedName>
</protein>
<feature type="region of interest" description="Disordered" evidence="1">
    <location>
        <begin position="1"/>
        <end position="66"/>
    </location>
</feature>
<reference evidence="2" key="5">
    <citation type="journal article" date="2021" name="G3 (Bethesda)">
        <title>Aegilops tauschii genome assembly Aet v5.0 features greater sequence contiguity and improved annotation.</title>
        <authorList>
            <person name="Wang L."/>
            <person name="Zhu T."/>
            <person name="Rodriguez J.C."/>
            <person name="Deal K.R."/>
            <person name="Dubcovsky J."/>
            <person name="McGuire P.E."/>
            <person name="Lux T."/>
            <person name="Spannagl M."/>
            <person name="Mayer K.F.X."/>
            <person name="Baldrich P."/>
            <person name="Meyers B.C."/>
            <person name="Huo N."/>
            <person name="Gu Y.Q."/>
            <person name="Zhou H."/>
            <person name="Devos K.M."/>
            <person name="Bennetzen J.L."/>
            <person name="Unver T."/>
            <person name="Budak H."/>
            <person name="Gulick P.J."/>
            <person name="Galiba G."/>
            <person name="Kalapos B."/>
            <person name="Nelson D.R."/>
            <person name="Li P."/>
            <person name="You F.M."/>
            <person name="Luo M.C."/>
            <person name="Dvorak J."/>
        </authorList>
    </citation>
    <scope>NUCLEOTIDE SEQUENCE [LARGE SCALE GENOMIC DNA]</scope>
    <source>
        <strain evidence="2">cv. AL8/78</strain>
    </source>
</reference>
<proteinExistence type="predicted"/>
<dbReference type="EnsemblPlants" id="AET4Gv20681100.3">
    <property type="protein sequence ID" value="AET4Gv20681100.3"/>
    <property type="gene ID" value="AET4Gv20681100"/>
</dbReference>
<reference evidence="3" key="2">
    <citation type="journal article" date="2017" name="Nat. Plants">
        <title>The Aegilops tauschii genome reveals multiple impacts of transposons.</title>
        <authorList>
            <person name="Zhao G."/>
            <person name="Zou C."/>
            <person name="Li K."/>
            <person name="Wang K."/>
            <person name="Li T."/>
            <person name="Gao L."/>
            <person name="Zhang X."/>
            <person name="Wang H."/>
            <person name="Yang Z."/>
            <person name="Liu X."/>
            <person name="Jiang W."/>
            <person name="Mao L."/>
            <person name="Kong X."/>
            <person name="Jiao Y."/>
            <person name="Jia J."/>
        </authorList>
    </citation>
    <scope>NUCLEOTIDE SEQUENCE [LARGE SCALE GENOMIC DNA]</scope>
    <source>
        <strain evidence="3">cv. AL8/78</strain>
    </source>
</reference>
<dbReference type="Gramene" id="AET4Gv20681100.3">
    <property type="protein sequence ID" value="AET4Gv20681100.3"/>
    <property type="gene ID" value="AET4Gv20681100"/>
</dbReference>
<name>A0A453IUF2_AEGTS</name>
<keyword evidence="3" id="KW-1185">Reference proteome</keyword>
<accession>A0A453IUF2</accession>
<evidence type="ECO:0000256" key="1">
    <source>
        <dbReference type="SAM" id="MobiDB-lite"/>
    </source>
</evidence>
<reference evidence="2" key="3">
    <citation type="journal article" date="2017" name="Nature">
        <title>Genome sequence of the progenitor of the wheat D genome Aegilops tauschii.</title>
        <authorList>
            <person name="Luo M.C."/>
            <person name="Gu Y.Q."/>
            <person name="Puiu D."/>
            <person name="Wang H."/>
            <person name="Twardziok S.O."/>
            <person name="Deal K.R."/>
            <person name="Huo N."/>
            <person name="Zhu T."/>
            <person name="Wang L."/>
            <person name="Wang Y."/>
            <person name="McGuire P.E."/>
            <person name="Liu S."/>
            <person name="Long H."/>
            <person name="Ramasamy R.K."/>
            <person name="Rodriguez J.C."/>
            <person name="Van S.L."/>
            <person name="Yuan L."/>
            <person name="Wang Z."/>
            <person name="Xia Z."/>
            <person name="Xiao L."/>
            <person name="Anderson O.D."/>
            <person name="Ouyang S."/>
            <person name="Liang Y."/>
            <person name="Zimin A.V."/>
            <person name="Pertea G."/>
            <person name="Qi P."/>
            <person name="Bennetzen J.L."/>
            <person name="Dai X."/>
            <person name="Dawson M.W."/>
            <person name="Muller H.G."/>
            <person name="Kugler K."/>
            <person name="Rivarola-Duarte L."/>
            <person name="Spannagl M."/>
            <person name="Mayer K.F.X."/>
            <person name="Lu F.H."/>
            <person name="Bevan M.W."/>
            <person name="Leroy P."/>
            <person name="Li P."/>
            <person name="You F.M."/>
            <person name="Sun Q."/>
            <person name="Liu Z."/>
            <person name="Lyons E."/>
            <person name="Wicker T."/>
            <person name="Salzberg S.L."/>
            <person name="Devos K.M."/>
            <person name="Dvorak J."/>
        </authorList>
    </citation>
    <scope>NUCLEOTIDE SEQUENCE [LARGE SCALE GENOMIC DNA]</scope>
    <source>
        <strain evidence="2">cv. AL8/78</strain>
    </source>
</reference>
<feature type="compositionally biased region" description="Basic residues" evidence="1">
    <location>
        <begin position="54"/>
        <end position="65"/>
    </location>
</feature>
<sequence>AAQGVARPSVLPIRERFNTTTPERPRLLPSSRQQQLFPHSAWGLGFPSRSPHLAPRRRRPGRRRGLLAAEGWLRPARARGMRPVPRAMGNGAKAADDVREGQLKLMDQCLAATSLAVVHTALLWGLANLI</sequence>
<evidence type="ECO:0000313" key="2">
    <source>
        <dbReference type="EnsemblPlants" id="AET4Gv20681100.3"/>
    </source>
</evidence>
<dbReference type="AlphaFoldDB" id="A0A453IUF2"/>
<reference evidence="2" key="4">
    <citation type="submission" date="2019-03" db="UniProtKB">
        <authorList>
            <consortium name="EnsemblPlants"/>
        </authorList>
    </citation>
    <scope>IDENTIFICATION</scope>
</reference>